<dbReference type="VEuPathDB" id="FungiDB:BON22_3563"/>
<gene>
    <name evidence="1" type="ORF">CYFA0S_25e01442g</name>
</gene>
<protein>
    <submittedName>
        <fullName evidence="1">CYFA0S25e01442g1_1</fullName>
    </submittedName>
</protein>
<reference evidence="1" key="1">
    <citation type="journal article" date="2014" name="Genome Announc.">
        <title>Genome sequence of the yeast Cyberlindnera fabianii (Hansenula fabianii).</title>
        <authorList>
            <person name="Freel K.C."/>
            <person name="Sarilar V."/>
            <person name="Neuveglise C."/>
            <person name="Devillers H."/>
            <person name="Friedrich A."/>
            <person name="Schacherer J."/>
        </authorList>
    </citation>
    <scope>NUCLEOTIDE SEQUENCE</scope>
    <source>
        <strain evidence="1">YJS4271</strain>
    </source>
</reference>
<organism evidence="1">
    <name type="scientific">Cyberlindnera fabianii</name>
    <name type="common">Yeast</name>
    <name type="synonym">Hansenula fabianii</name>
    <dbReference type="NCBI Taxonomy" id="36022"/>
    <lineage>
        <taxon>Eukaryota</taxon>
        <taxon>Fungi</taxon>
        <taxon>Dikarya</taxon>
        <taxon>Ascomycota</taxon>
        <taxon>Saccharomycotina</taxon>
        <taxon>Saccharomycetes</taxon>
        <taxon>Phaffomycetales</taxon>
        <taxon>Phaffomycetaceae</taxon>
        <taxon>Cyberlindnera</taxon>
    </lineage>
</organism>
<evidence type="ECO:0000313" key="1">
    <source>
        <dbReference type="EMBL" id="CDR46728.1"/>
    </source>
</evidence>
<dbReference type="EMBL" id="LK052910">
    <property type="protein sequence ID" value="CDR46728.1"/>
    <property type="molecule type" value="Genomic_DNA"/>
</dbReference>
<name>A0A061BIA3_CYBFA</name>
<dbReference type="OrthoDB" id="3978863at2759"/>
<dbReference type="AlphaFoldDB" id="A0A061BIA3"/>
<sequence>MTDTEITYLPLPPTELMQGIHHFEFLQNSLTNSSTIQSFKAMTYTLSTRQLVNGWEQQHQKVHRLKIDSALSVLKSVSVMVEGAMDLAANDDTNNGDDAKAVELLRLRFNKVKELFVIPDSSKDLGLIVVITRSIK</sequence>
<proteinExistence type="predicted"/>
<accession>A0A061BIA3</accession>